<dbReference type="FunFam" id="2.30.30.100:FF:000054">
    <property type="entry name" value="Polyadenylate-binding protein-interacting protein 3"/>
    <property type="match status" value="1"/>
</dbReference>
<dbReference type="GO" id="GO:0003729">
    <property type="term" value="F:mRNA binding"/>
    <property type="evidence" value="ECO:0007669"/>
    <property type="project" value="TreeGrafter"/>
</dbReference>
<feature type="compositionally biased region" description="Basic and acidic residues" evidence="1">
    <location>
        <begin position="391"/>
        <end position="404"/>
    </location>
</feature>
<dbReference type="OrthoDB" id="2275718at2759"/>
<dbReference type="PANTHER" id="PTHR12854:SF7">
    <property type="entry name" value="ATAXIN-2 HOMOLOG"/>
    <property type="match status" value="1"/>
</dbReference>
<dbReference type="Pfam" id="PF14438">
    <property type="entry name" value="SM-ATX"/>
    <property type="match status" value="1"/>
</dbReference>
<feature type="compositionally biased region" description="Polar residues" evidence="1">
    <location>
        <begin position="464"/>
        <end position="478"/>
    </location>
</feature>
<dbReference type="InParanoid" id="A0A6I9SC32"/>
<dbReference type="FunCoup" id="A0A6I9SC32">
    <property type="interactions" value="1041"/>
</dbReference>
<dbReference type="InterPro" id="IPR045117">
    <property type="entry name" value="ATXN2-like"/>
</dbReference>
<dbReference type="Pfam" id="PF07145">
    <property type="entry name" value="PAM2"/>
    <property type="match status" value="1"/>
</dbReference>
<evidence type="ECO:0000259" key="2">
    <source>
        <dbReference type="SMART" id="SM01272"/>
    </source>
</evidence>
<dbReference type="Proteomes" id="UP000504607">
    <property type="component" value="Chromosome 13"/>
</dbReference>
<dbReference type="KEGG" id="egu:105056462"/>
<dbReference type="GO" id="GO:0034063">
    <property type="term" value="P:stress granule assembly"/>
    <property type="evidence" value="ECO:0007669"/>
    <property type="project" value="TreeGrafter"/>
</dbReference>
<proteinExistence type="predicted"/>
<dbReference type="InterPro" id="IPR009604">
    <property type="entry name" value="LsmAD_domain"/>
</dbReference>
<dbReference type="GO" id="GO:0010494">
    <property type="term" value="C:cytoplasmic stress granule"/>
    <property type="evidence" value="ECO:0007669"/>
    <property type="project" value="TreeGrafter"/>
</dbReference>
<evidence type="ECO:0000313" key="3">
    <source>
        <dbReference type="Proteomes" id="UP000504607"/>
    </source>
</evidence>
<dbReference type="Pfam" id="PF06741">
    <property type="entry name" value="LsmAD"/>
    <property type="match status" value="1"/>
</dbReference>
<feature type="region of interest" description="Disordered" evidence="1">
    <location>
        <begin position="1"/>
        <end position="46"/>
    </location>
</feature>
<gene>
    <name evidence="4" type="primary">LOC105056462</name>
</gene>
<organism evidence="3 4">
    <name type="scientific">Elaeis guineensis var. tenera</name>
    <name type="common">Oil palm</name>
    <dbReference type="NCBI Taxonomy" id="51953"/>
    <lineage>
        <taxon>Eukaryota</taxon>
        <taxon>Viridiplantae</taxon>
        <taxon>Streptophyta</taxon>
        <taxon>Embryophyta</taxon>
        <taxon>Tracheophyta</taxon>
        <taxon>Spermatophyta</taxon>
        <taxon>Magnoliopsida</taxon>
        <taxon>Liliopsida</taxon>
        <taxon>Arecaceae</taxon>
        <taxon>Arecoideae</taxon>
        <taxon>Cocoseae</taxon>
        <taxon>Elaeidinae</taxon>
        <taxon>Elaeis</taxon>
    </lineage>
</organism>
<evidence type="ECO:0000313" key="4">
    <source>
        <dbReference type="RefSeq" id="XP_010936971.1"/>
    </source>
</evidence>
<reference evidence="4" key="1">
    <citation type="submission" date="2025-08" db="UniProtKB">
        <authorList>
            <consortium name="RefSeq"/>
        </authorList>
    </citation>
    <scope>IDENTIFICATION</scope>
</reference>
<dbReference type="GeneID" id="105056462"/>
<dbReference type="RefSeq" id="XP_010936971.1">
    <property type="nucleotide sequence ID" value="XM_010938669.3"/>
</dbReference>
<accession>A0A6I9SC32</accession>
<name>A0A6I9SC32_ELAGV</name>
<feature type="region of interest" description="Disordered" evidence="1">
    <location>
        <begin position="420"/>
        <end position="544"/>
    </location>
</feature>
<feature type="compositionally biased region" description="Basic and acidic residues" evidence="1">
    <location>
        <begin position="19"/>
        <end position="33"/>
    </location>
</feature>
<feature type="compositionally biased region" description="Low complexity" evidence="1">
    <location>
        <begin position="486"/>
        <end position="517"/>
    </location>
</feature>
<evidence type="ECO:0000256" key="1">
    <source>
        <dbReference type="SAM" id="MobiDB-lite"/>
    </source>
</evidence>
<dbReference type="AlphaFoldDB" id="A0A6I9SC32"/>
<keyword evidence="3" id="KW-1185">Reference proteome</keyword>
<feature type="domain" description="LsmAD" evidence="2">
    <location>
        <begin position="220"/>
        <end position="291"/>
    </location>
</feature>
<dbReference type="InterPro" id="IPR009818">
    <property type="entry name" value="PAM2_motif"/>
</dbReference>
<feature type="compositionally biased region" description="Polar residues" evidence="1">
    <location>
        <begin position="534"/>
        <end position="544"/>
    </location>
</feature>
<sequence length="637" mass="69083">MNVQQAAAPRSSANGFGRRRVDRETGARMDNRTHPGKPSSANFGNSGLANGSKIGGVAGPSHDRLIYVLTYLVGQRVEVLVKNGSIISGIFHSANADKDFGVVLKMAQVIKDGSVKGQKPINDIVKRPQTMIIPSRELVQIFAKEASLNSDELMNGHPREKRKDLLIDSVISHSQQVEVERELGRWTPDEDDPACPELENIFDRTWNRNWDQFETNETLFGVKSTFNEELYTTKLERGPQMRELEIEASRIAREIEGEETHDPHLAEERGTNFHENFDLDEESRYSAVQREVDDGRYEENESSLLDAGNAEASGGSFGSVVGRSYSDVLSKKINSEASKKVNSEAQALSTFPSVDEDSQILADKDGHVSGSTDYASQPTSNSPAESSFMDDNNRLDKKKTKDQDVEKSLLNECIDRVASEQAQTSKSEDVHPSVHVKGLPPGATTYDPSSSVPGNKCPADDSSDSAISGKLSSASEAANPSLRPGSSTSSTSECVGAGSVSCGPGLSPSSSVGSLTSEKSTLNPNAKEFKLNPNAKSFTPSTSLRPHTPVDGSFYYASNMPAVPHMHGIPVGVGIGPSFGAQQPVVYNPQAAPMQSPQAYIHPNGPLYGQQMILGQPRPVYYMPTYPPEMPYKGRNF</sequence>
<dbReference type="PANTHER" id="PTHR12854">
    <property type="entry name" value="ATAXIN 2-RELATED"/>
    <property type="match status" value="1"/>
</dbReference>
<feature type="compositionally biased region" description="Polar residues" evidence="1">
    <location>
        <begin position="369"/>
        <end position="385"/>
    </location>
</feature>
<dbReference type="Gene3D" id="2.30.30.100">
    <property type="match status" value="1"/>
</dbReference>
<feature type="region of interest" description="Disordered" evidence="1">
    <location>
        <begin position="364"/>
        <end position="404"/>
    </location>
</feature>
<protein>
    <submittedName>
        <fullName evidence="4">Polyadenylate-binding protein-interacting protein 3 isoform X1</fullName>
    </submittedName>
</protein>
<dbReference type="SMART" id="SM01272">
    <property type="entry name" value="LsmAD"/>
    <property type="match status" value="1"/>
</dbReference>
<dbReference type="InterPro" id="IPR025852">
    <property type="entry name" value="SM_dom_ATX"/>
</dbReference>